<dbReference type="AlphaFoldDB" id="A0A2H5Y2Z7"/>
<keyword evidence="1" id="KW-1133">Transmembrane helix</keyword>
<sequence>MKVVRNERYIQRRAAIGNWAFPIGYIILILGLVTSLLYPQLAFIPVIAFFVGFGLTQIGIYYIHRFVRPDRPEAALTQALKGLDDRYTLYHYMLPADHVLVGPDGVRTFVVKWQRGEIRCRNDRWSQPMGPFRRFLRWMAQDTLGNPTREARLEAEALRRHFARQLDGKEVPIQPVIVFTHPEARLDVEGSSIPVVHARKLKEWLRKEGRQSALPRDLQEALRRVLPAPDSEV</sequence>
<feature type="transmembrane region" description="Helical" evidence="1">
    <location>
        <begin position="44"/>
        <end position="63"/>
    </location>
</feature>
<comment type="caution">
    <text evidence="3">The sequence shown here is derived from an EMBL/GenBank/DDBJ whole genome shotgun (WGS) entry which is preliminary data.</text>
</comment>
<dbReference type="Pfam" id="PF08378">
    <property type="entry name" value="NERD"/>
    <property type="match status" value="1"/>
</dbReference>
<gene>
    <name evidence="3" type="ORF">HRbin22_00045</name>
</gene>
<proteinExistence type="predicted"/>
<dbReference type="Proteomes" id="UP000236642">
    <property type="component" value="Unassembled WGS sequence"/>
</dbReference>
<evidence type="ECO:0000256" key="1">
    <source>
        <dbReference type="SAM" id="Phobius"/>
    </source>
</evidence>
<protein>
    <recommendedName>
        <fullName evidence="2">NERD domain-containing protein</fullName>
    </recommendedName>
</protein>
<dbReference type="InterPro" id="IPR011528">
    <property type="entry name" value="NERD"/>
</dbReference>
<evidence type="ECO:0000259" key="2">
    <source>
        <dbReference type="Pfam" id="PF08378"/>
    </source>
</evidence>
<evidence type="ECO:0000313" key="3">
    <source>
        <dbReference type="EMBL" id="GBD07819.1"/>
    </source>
</evidence>
<evidence type="ECO:0000313" key="4">
    <source>
        <dbReference type="Proteomes" id="UP000236642"/>
    </source>
</evidence>
<organism evidence="3 4">
    <name type="scientific">Candidatus Thermoflexus japonica</name>
    <dbReference type="NCBI Taxonomy" id="2035417"/>
    <lineage>
        <taxon>Bacteria</taxon>
        <taxon>Bacillati</taxon>
        <taxon>Chloroflexota</taxon>
        <taxon>Thermoflexia</taxon>
        <taxon>Thermoflexales</taxon>
        <taxon>Thermoflexaceae</taxon>
        <taxon>Thermoflexus</taxon>
    </lineage>
</organism>
<name>A0A2H5Y2Z7_9CHLR</name>
<feature type="transmembrane region" description="Helical" evidence="1">
    <location>
        <begin position="20"/>
        <end position="38"/>
    </location>
</feature>
<dbReference type="EMBL" id="BEHY01000001">
    <property type="protein sequence ID" value="GBD07819.1"/>
    <property type="molecule type" value="Genomic_DNA"/>
</dbReference>
<feature type="domain" description="NERD" evidence="2">
    <location>
        <begin position="92"/>
        <end position="180"/>
    </location>
</feature>
<accession>A0A2H5Y2Z7</accession>
<reference evidence="4" key="1">
    <citation type="submission" date="2017-09" db="EMBL/GenBank/DDBJ databases">
        <title>Metaegenomics of thermophilic ammonia-oxidizing enrichment culture.</title>
        <authorList>
            <person name="Kato S."/>
            <person name="Suzuki K."/>
        </authorList>
    </citation>
    <scope>NUCLEOTIDE SEQUENCE [LARGE SCALE GENOMIC DNA]</scope>
</reference>
<keyword evidence="1" id="KW-0472">Membrane</keyword>
<keyword evidence="1" id="KW-0812">Transmembrane</keyword>